<evidence type="ECO:0000313" key="3">
    <source>
        <dbReference type="EMBL" id="QDV18642.1"/>
    </source>
</evidence>
<dbReference type="GO" id="GO:0016020">
    <property type="term" value="C:membrane"/>
    <property type="evidence" value="ECO:0007669"/>
    <property type="project" value="InterPro"/>
</dbReference>
<name>A0A518FQL8_9PLAN</name>
<dbReference type="Gene3D" id="3.90.70.10">
    <property type="entry name" value="Cysteine proteinases"/>
    <property type="match status" value="1"/>
</dbReference>
<dbReference type="GO" id="GO:0008233">
    <property type="term" value="F:peptidase activity"/>
    <property type="evidence" value="ECO:0007669"/>
    <property type="project" value="InterPro"/>
</dbReference>
<organism evidence="3 4">
    <name type="scientific">Gimesia panareensis</name>
    <dbReference type="NCBI Taxonomy" id="2527978"/>
    <lineage>
        <taxon>Bacteria</taxon>
        <taxon>Pseudomonadati</taxon>
        <taxon>Planctomycetota</taxon>
        <taxon>Planctomycetia</taxon>
        <taxon>Planctomycetales</taxon>
        <taxon>Planctomycetaceae</taxon>
        <taxon>Gimesia</taxon>
    </lineage>
</organism>
<proteinExistence type="predicted"/>
<dbReference type="AlphaFoldDB" id="A0A518FQL8"/>
<reference evidence="3 4" key="1">
    <citation type="submission" date="2019-02" db="EMBL/GenBank/DDBJ databases">
        <title>Deep-cultivation of Planctomycetes and their phenomic and genomic characterization uncovers novel biology.</title>
        <authorList>
            <person name="Wiegand S."/>
            <person name="Jogler M."/>
            <person name="Boedeker C."/>
            <person name="Pinto D."/>
            <person name="Vollmers J."/>
            <person name="Rivas-Marin E."/>
            <person name="Kohn T."/>
            <person name="Peeters S.H."/>
            <person name="Heuer A."/>
            <person name="Rast P."/>
            <person name="Oberbeckmann S."/>
            <person name="Bunk B."/>
            <person name="Jeske O."/>
            <person name="Meyerdierks A."/>
            <person name="Storesund J.E."/>
            <person name="Kallscheuer N."/>
            <person name="Luecker S."/>
            <person name="Lage O.M."/>
            <person name="Pohl T."/>
            <person name="Merkel B.J."/>
            <person name="Hornburger P."/>
            <person name="Mueller R.-W."/>
            <person name="Bruemmer F."/>
            <person name="Labrenz M."/>
            <person name="Spormann A.M."/>
            <person name="Op den Camp H."/>
            <person name="Overmann J."/>
            <person name="Amann R."/>
            <person name="Jetten M.S.M."/>
            <person name="Mascher T."/>
            <person name="Medema M.H."/>
            <person name="Devos D.P."/>
            <person name="Kaster A.-K."/>
            <person name="Ovreas L."/>
            <person name="Rohde M."/>
            <person name="Galperin M.Y."/>
            <person name="Jogler C."/>
        </authorList>
    </citation>
    <scope>NUCLEOTIDE SEQUENCE [LARGE SCALE GENOMIC DNA]</scope>
    <source>
        <strain evidence="3 4">Pan153</strain>
    </source>
</reference>
<evidence type="ECO:0000256" key="1">
    <source>
        <dbReference type="SAM" id="Phobius"/>
    </source>
</evidence>
<accession>A0A518FQL8</accession>
<dbReference type="InterPro" id="IPR005074">
    <property type="entry name" value="Peptidase_C39"/>
</dbReference>
<sequence length="243" mass="26984">MKTILYFYTPLLVIILSFRCLAQDPLKPTLDPAARHDWSEYAEGVKIPEYLKQESVFQNGEMCGPNSLYAVLQFYGATDISYDEVVKAVGNFGEKGASLQSLVNASNTLGLSCEALKDVSPEDLKNIPKPVIIHLTDVGTTYSSEKNSTKAAALDHFDVVLGYNEESNRFAGIDSTNMRFTYFSGQAFARSMSGYCIAFKGEHTGNKRSLKASLFSNKWNLWFLVAFFALVDLGLSAYNWSVK</sequence>
<feature type="transmembrane region" description="Helical" evidence="1">
    <location>
        <begin position="219"/>
        <end position="240"/>
    </location>
</feature>
<evidence type="ECO:0000313" key="4">
    <source>
        <dbReference type="Proteomes" id="UP000320839"/>
    </source>
</evidence>
<dbReference type="Proteomes" id="UP000320839">
    <property type="component" value="Chromosome"/>
</dbReference>
<dbReference type="PROSITE" id="PS50990">
    <property type="entry name" value="PEPTIDASE_C39"/>
    <property type="match status" value="1"/>
</dbReference>
<feature type="domain" description="Peptidase C39" evidence="2">
    <location>
        <begin position="53"/>
        <end position="199"/>
    </location>
</feature>
<keyword evidence="1" id="KW-0812">Transmembrane</keyword>
<keyword evidence="1" id="KW-0472">Membrane</keyword>
<dbReference type="GO" id="GO:0006508">
    <property type="term" value="P:proteolysis"/>
    <property type="evidence" value="ECO:0007669"/>
    <property type="project" value="InterPro"/>
</dbReference>
<dbReference type="Pfam" id="PF03412">
    <property type="entry name" value="Peptidase_C39"/>
    <property type="match status" value="1"/>
</dbReference>
<protein>
    <recommendedName>
        <fullName evidence="2">Peptidase C39 domain-containing protein</fullName>
    </recommendedName>
</protein>
<dbReference type="EMBL" id="CP036317">
    <property type="protein sequence ID" value="QDV18642.1"/>
    <property type="molecule type" value="Genomic_DNA"/>
</dbReference>
<gene>
    <name evidence="3" type="ORF">Pan153_33020</name>
</gene>
<dbReference type="GO" id="GO:0005524">
    <property type="term" value="F:ATP binding"/>
    <property type="evidence" value="ECO:0007669"/>
    <property type="project" value="InterPro"/>
</dbReference>
<keyword evidence="1" id="KW-1133">Transmembrane helix</keyword>
<evidence type="ECO:0000259" key="2">
    <source>
        <dbReference type="PROSITE" id="PS50990"/>
    </source>
</evidence>
<dbReference type="RefSeq" id="WP_197994582.1">
    <property type="nucleotide sequence ID" value="NZ_CP036317.1"/>
</dbReference>